<protein>
    <recommendedName>
        <fullName evidence="4">DNA helicase</fullName>
    </recommendedName>
</protein>
<reference evidence="3" key="1">
    <citation type="journal article" date="2019" name="Int. J. Syst. Evol. Microbiol.">
        <title>The Global Catalogue of Microorganisms (GCM) 10K type strain sequencing project: providing services to taxonomists for standard genome sequencing and annotation.</title>
        <authorList>
            <consortium name="The Broad Institute Genomics Platform"/>
            <consortium name="The Broad Institute Genome Sequencing Center for Infectious Disease"/>
            <person name="Wu L."/>
            <person name="Ma J."/>
        </authorList>
    </citation>
    <scope>NUCLEOTIDE SEQUENCE [LARGE SCALE GENOMIC DNA]</scope>
    <source>
        <strain evidence="3">JCM 11813</strain>
    </source>
</reference>
<dbReference type="InterPro" id="IPR027417">
    <property type="entry name" value="P-loop_NTPase"/>
</dbReference>
<feature type="compositionally biased region" description="Low complexity" evidence="1">
    <location>
        <begin position="15"/>
        <end position="25"/>
    </location>
</feature>
<accession>A0ABP4EWE2</accession>
<keyword evidence="3" id="KW-1185">Reference proteome</keyword>
<dbReference type="SUPFAM" id="SSF52540">
    <property type="entry name" value="P-loop containing nucleoside triphosphate hydrolases"/>
    <property type="match status" value="1"/>
</dbReference>
<evidence type="ECO:0008006" key="4">
    <source>
        <dbReference type="Google" id="ProtNLM"/>
    </source>
</evidence>
<gene>
    <name evidence="2" type="ORF">GCM10009606_06740</name>
</gene>
<feature type="region of interest" description="Disordered" evidence="1">
    <location>
        <begin position="1"/>
        <end position="33"/>
    </location>
</feature>
<name>A0ABP4EWE2_9ACTN</name>
<sequence length="464" mass="50357">MRKLTSPPLSAEQHGVVGDPTPGVVGLHGPAGSGKTAVAIRRAAELARVRLREREEASSSEPVRVTLLVYDTPLVGYVGDVVAHHLPRHPLLRVRVETPQTFNRSVAKYHGLTWPKNAREKRIWELGEGLGLSHGRLRYEVDQVLGTYHPDRLNEYITGHPTAPAFNAHEELTPELRRAVVDRVVVPLHQFKAEHGLVDDHDLAAMAAAAPSSTETQSDILVVDDAQHASATQVRAIARHTAPEHASTFVFDDLSGVPSRATALVEHTHHLSRGWRCPGSVVALATGILGSRPQDGIALHKHAAAEAPRGTRPTLWGDPRRLIDHLVRQLEDLDPVEQSALVVSFGGPEHLSQLRLTLEAAGIDFAELDEARPWPADEPGVAIAEPHAVTGLEFDHVAVLDINAEQAAASETARHGVPLEVLRRALATTVLRARKSVTLGYDARKPPGLARCIEPATVVDVPYR</sequence>
<organism evidence="2 3">
    <name type="scientific">Nocardioides aquiterrae</name>
    <dbReference type="NCBI Taxonomy" id="203799"/>
    <lineage>
        <taxon>Bacteria</taxon>
        <taxon>Bacillati</taxon>
        <taxon>Actinomycetota</taxon>
        <taxon>Actinomycetes</taxon>
        <taxon>Propionibacteriales</taxon>
        <taxon>Nocardioidaceae</taxon>
        <taxon>Nocardioides</taxon>
    </lineage>
</organism>
<proteinExistence type="predicted"/>
<comment type="caution">
    <text evidence="2">The sequence shown here is derived from an EMBL/GenBank/DDBJ whole genome shotgun (WGS) entry which is preliminary data.</text>
</comment>
<evidence type="ECO:0000313" key="3">
    <source>
        <dbReference type="Proteomes" id="UP001499979"/>
    </source>
</evidence>
<evidence type="ECO:0000256" key="1">
    <source>
        <dbReference type="SAM" id="MobiDB-lite"/>
    </source>
</evidence>
<dbReference type="Gene3D" id="3.40.50.300">
    <property type="entry name" value="P-loop containing nucleotide triphosphate hydrolases"/>
    <property type="match status" value="2"/>
</dbReference>
<evidence type="ECO:0000313" key="2">
    <source>
        <dbReference type="EMBL" id="GAA1129543.1"/>
    </source>
</evidence>
<dbReference type="Proteomes" id="UP001499979">
    <property type="component" value="Unassembled WGS sequence"/>
</dbReference>
<dbReference type="RefSeq" id="WP_343905657.1">
    <property type="nucleotide sequence ID" value="NZ_BAAAJE010000002.1"/>
</dbReference>
<dbReference type="EMBL" id="BAAAJE010000002">
    <property type="protein sequence ID" value="GAA1129543.1"/>
    <property type="molecule type" value="Genomic_DNA"/>
</dbReference>